<dbReference type="InterPro" id="IPR010497">
    <property type="entry name" value="Epoxide_hydro_N"/>
</dbReference>
<dbReference type="EMBL" id="SOSA01001338">
    <property type="protein sequence ID" value="THC87254.1"/>
    <property type="molecule type" value="Genomic_DNA"/>
</dbReference>
<keyword evidence="2" id="KW-0378">Hydrolase</keyword>
<proteinExistence type="inferred from homology"/>
<dbReference type="GO" id="GO:0004301">
    <property type="term" value="F:epoxide hydrolase activity"/>
    <property type="evidence" value="ECO:0007669"/>
    <property type="project" value="TreeGrafter"/>
</dbReference>
<evidence type="ECO:0000259" key="3">
    <source>
        <dbReference type="Pfam" id="PF06441"/>
    </source>
</evidence>
<evidence type="ECO:0000256" key="2">
    <source>
        <dbReference type="ARBA" id="ARBA00022801"/>
    </source>
</evidence>
<reference evidence="4 5" key="1">
    <citation type="submission" date="2019-03" db="EMBL/GenBank/DDBJ databases">
        <title>The genome sequence of a newly discovered highly antifungal drug resistant Aspergillus species, Aspergillus tanneri NIH 1004.</title>
        <authorList>
            <person name="Mounaud S."/>
            <person name="Singh I."/>
            <person name="Joardar V."/>
            <person name="Pakala S."/>
            <person name="Pakala S."/>
            <person name="Venepally P."/>
            <person name="Hoover J."/>
            <person name="Nierman W."/>
            <person name="Chung J."/>
            <person name="Losada L."/>
        </authorList>
    </citation>
    <scope>NUCLEOTIDE SEQUENCE [LARGE SCALE GENOMIC DNA]</scope>
    <source>
        <strain evidence="4 5">NIH1004</strain>
    </source>
</reference>
<evidence type="ECO:0000256" key="1">
    <source>
        <dbReference type="ARBA" id="ARBA00010088"/>
    </source>
</evidence>
<dbReference type="STRING" id="1220188.A0A4V3UMG7"/>
<dbReference type="InterPro" id="IPR029058">
    <property type="entry name" value="AB_hydrolase_fold"/>
</dbReference>
<comment type="caution">
    <text evidence="4">The sequence shown here is derived from an EMBL/GenBank/DDBJ whole genome shotgun (WGS) entry which is preliminary data.</text>
</comment>
<comment type="similarity">
    <text evidence="1">Belongs to the peptidase S33 family.</text>
</comment>
<feature type="domain" description="Epoxide hydrolase N-terminal" evidence="3">
    <location>
        <begin position="24"/>
        <end position="135"/>
    </location>
</feature>
<name>A0A4V3UMG7_9EURO</name>
<dbReference type="VEuPathDB" id="FungiDB:EYZ11_013301"/>
<organism evidence="4 5">
    <name type="scientific">Aspergillus tanneri</name>
    <dbReference type="NCBI Taxonomy" id="1220188"/>
    <lineage>
        <taxon>Eukaryota</taxon>
        <taxon>Fungi</taxon>
        <taxon>Dikarya</taxon>
        <taxon>Ascomycota</taxon>
        <taxon>Pezizomycotina</taxon>
        <taxon>Eurotiomycetes</taxon>
        <taxon>Eurotiomycetidae</taxon>
        <taxon>Eurotiales</taxon>
        <taxon>Aspergillaceae</taxon>
        <taxon>Aspergillus</taxon>
        <taxon>Aspergillus subgen. Circumdati</taxon>
    </lineage>
</organism>
<dbReference type="Gene3D" id="3.40.50.1820">
    <property type="entry name" value="alpha/beta hydrolase"/>
    <property type="match status" value="1"/>
</dbReference>
<dbReference type="InterPro" id="IPR016292">
    <property type="entry name" value="Epoxide_hydrolase"/>
</dbReference>
<gene>
    <name evidence="4" type="ORF">EYZ11_013301</name>
</gene>
<protein>
    <recommendedName>
        <fullName evidence="3">Epoxide hydrolase N-terminal domain-containing protein</fullName>
    </recommendedName>
</protein>
<evidence type="ECO:0000313" key="4">
    <source>
        <dbReference type="EMBL" id="THC87254.1"/>
    </source>
</evidence>
<keyword evidence="5" id="KW-1185">Reference proteome</keyword>
<dbReference type="Proteomes" id="UP000308092">
    <property type="component" value="Unassembled WGS sequence"/>
</dbReference>
<dbReference type="AlphaFoldDB" id="A0A4V3UMG7"/>
<dbReference type="SUPFAM" id="SSF53474">
    <property type="entry name" value="alpha/beta-Hydrolases"/>
    <property type="match status" value="1"/>
</dbReference>
<sequence>MSSVHYKTTKPYGTLPPNAQVQPEPFTLRIPDYEIEELRRLLELAKIGPKTWENQQNDGRFGVSYNWLANARDYWRSKFNWRLIEQHVNSFPNYTISIKDGHDRDIMMHFTALFSEQPDAAPIVLMHGWPGSFMDYLPILSRLANKYLPADLPYHIIVPSIPGYAMSTIPEDSEFTIDDAARVIHNLMVTLGFGSGYIAQGGDIGSVLALILAMQYPECKAAHLNTLAGNPPADDTEGISEDSRERLNRIKLFLQTGYAYSAEHITRPSTIGFVLSSNPLSLLAWIAEKFLEWSDVSLPLDTILGSVTLYWFTSTFPRETSRVFIVSHGFNPYTEILGAHFPALEQPDELLQDIEDFIGECITRNFTVPESLATE</sequence>
<dbReference type="PANTHER" id="PTHR21661">
    <property type="entry name" value="EPOXIDE HYDROLASE 1-RELATED"/>
    <property type="match status" value="1"/>
</dbReference>
<dbReference type="Pfam" id="PF06441">
    <property type="entry name" value="EHN"/>
    <property type="match status" value="1"/>
</dbReference>
<dbReference type="GO" id="GO:0097176">
    <property type="term" value="P:epoxide metabolic process"/>
    <property type="evidence" value="ECO:0007669"/>
    <property type="project" value="TreeGrafter"/>
</dbReference>
<dbReference type="PANTHER" id="PTHR21661:SF39">
    <property type="entry name" value="HYDROLASE, PUTATIVE (AFU_ORTHOLOGUE AFUA_3G08960)-RELATED"/>
    <property type="match status" value="1"/>
</dbReference>
<dbReference type="PIRSF" id="PIRSF001112">
    <property type="entry name" value="Epoxide_hydrolase"/>
    <property type="match status" value="1"/>
</dbReference>
<accession>A0A4V3UMG7</accession>
<evidence type="ECO:0000313" key="5">
    <source>
        <dbReference type="Proteomes" id="UP000308092"/>
    </source>
</evidence>